<sequence>MLSKAIPASYQFELSGKKMVQLAFEVESKSFIDKIVNHFSSNVLGLHLRLKPGFLVYKPNSAIIHHLPDNLTSLESASDFLAKNIDNENSLGNIGYNDHQVVLNVSHSLADGGYFKFLTKSLFSDDFGKKKLNASFPKEVREIFADEINSSSIENIGYWYHNPKVNRIFSGSQNRIPSKYAKYFTVRMNSDSLKFVQRDNKNNSLHGVTESLWLSLFLASIVHTQKQKNNFSLPEFVSMPTCTDFRNKIKGKVDYSICNCYSHVTPFARVEANKTLKEIGSEMKKDMKMRLNRNDDLAFMKFLDSDECAKANKKPKIPGVNIELTYVGPLEIKKPVVDAWCSLVMEGKPIENILSLMGFSVFDKERSLNDMVVRLRYASSMLTDKEVSDIIKSLEFCMKNIVMEMTVKDAVEEINKFQLSQ</sequence>
<name>A0A1J4KQZ8_9EUKA</name>
<keyword evidence="2" id="KW-1185">Reference proteome</keyword>
<evidence type="ECO:0000313" key="2">
    <source>
        <dbReference type="Proteomes" id="UP000179807"/>
    </source>
</evidence>
<organism evidence="1 2">
    <name type="scientific">Tritrichomonas foetus</name>
    <dbReference type="NCBI Taxonomy" id="1144522"/>
    <lineage>
        <taxon>Eukaryota</taxon>
        <taxon>Metamonada</taxon>
        <taxon>Parabasalia</taxon>
        <taxon>Tritrichomonadida</taxon>
        <taxon>Tritrichomonadidae</taxon>
        <taxon>Tritrichomonas</taxon>
    </lineage>
</organism>
<evidence type="ECO:0000313" key="1">
    <source>
        <dbReference type="EMBL" id="OHT12094.1"/>
    </source>
</evidence>
<evidence type="ECO:0008006" key="3">
    <source>
        <dbReference type="Google" id="ProtNLM"/>
    </source>
</evidence>
<dbReference type="Proteomes" id="UP000179807">
    <property type="component" value="Unassembled WGS sequence"/>
</dbReference>
<proteinExistence type="predicted"/>
<reference evidence="1" key="1">
    <citation type="submission" date="2016-10" db="EMBL/GenBank/DDBJ databases">
        <authorList>
            <person name="Benchimol M."/>
            <person name="Almeida L.G."/>
            <person name="Vasconcelos A.T."/>
            <person name="Perreira-Neves A."/>
            <person name="Rosa I.A."/>
            <person name="Tasca T."/>
            <person name="Bogo M.R."/>
            <person name="de Souza W."/>
        </authorList>
    </citation>
    <scope>NUCLEOTIDE SEQUENCE [LARGE SCALE GENOMIC DNA]</scope>
    <source>
        <strain evidence="1">K</strain>
    </source>
</reference>
<dbReference type="EMBL" id="MLAK01000571">
    <property type="protein sequence ID" value="OHT12094.1"/>
    <property type="molecule type" value="Genomic_DNA"/>
</dbReference>
<dbReference type="GeneID" id="94826177"/>
<accession>A0A1J4KQZ8</accession>
<dbReference type="VEuPathDB" id="TrichDB:TRFO_03715"/>
<dbReference type="RefSeq" id="XP_068365230.1">
    <property type="nucleotide sequence ID" value="XM_068491473.1"/>
</dbReference>
<dbReference type="AlphaFoldDB" id="A0A1J4KQZ8"/>
<gene>
    <name evidence="1" type="ORF">TRFO_03715</name>
</gene>
<comment type="caution">
    <text evidence="1">The sequence shown here is derived from an EMBL/GenBank/DDBJ whole genome shotgun (WGS) entry which is preliminary data.</text>
</comment>
<protein>
    <recommendedName>
        <fullName evidence="3">Condensation domain-containing protein</fullName>
    </recommendedName>
</protein>